<organism evidence="2 3">
    <name type="scientific">Brassica napus</name>
    <name type="common">Rape</name>
    <dbReference type="NCBI Taxonomy" id="3708"/>
    <lineage>
        <taxon>Eukaryota</taxon>
        <taxon>Viridiplantae</taxon>
        <taxon>Streptophyta</taxon>
        <taxon>Embryophyta</taxon>
        <taxon>Tracheophyta</taxon>
        <taxon>Spermatophyta</taxon>
        <taxon>Magnoliopsida</taxon>
        <taxon>eudicotyledons</taxon>
        <taxon>Gunneridae</taxon>
        <taxon>Pentapetalae</taxon>
        <taxon>rosids</taxon>
        <taxon>malvids</taxon>
        <taxon>Brassicales</taxon>
        <taxon>Brassicaceae</taxon>
        <taxon>Brassiceae</taxon>
        <taxon>Brassica</taxon>
    </lineage>
</organism>
<dbReference type="EMBL" id="JAGKQM010000012">
    <property type="protein sequence ID" value="KAH0899151.1"/>
    <property type="molecule type" value="Genomic_DNA"/>
</dbReference>
<accession>A0ABQ8B4G3</accession>
<proteinExistence type="predicted"/>
<feature type="region of interest" description="Disordered" evidence="1">
    <location>
        <begin position="69"/>
        <end position="117"/>
    </location>
</feature>
<dbReference type="Proteomes" id="UP000824890">
    <property type="component" value="Unassembled WGS sequence"/>
</dbReference>
<evidence type="ECO:0000256" key="1">
    <source>
        <dbReference type="SAM" id="MobiDB-lite"/>
    </source>
</evidence>
<keyword evidence="3" id="KW-1185">Reference proteome</keyword>
<evidence type="ECO:0000313" key="3">
    <source>
        <dbReference type="Proteomes" id="UP000824890"/>
    </source>
</evidence>
<protein>
    <submittedName>
        <fullName evidence="2">Uncharacterized protein</fullName>
    </submittedName>
</protein>
<dbReference type="InterPro" id="IPR012340">
    <property type="entry name" value="NA-bd_OB-fold"/>
</dbReference>
<comment type="caution">
    <text evidence="2">The sequence shown here is derived from an EMBL/GenBank/DDBJ whole genome shotgun (WGS) entry which is preliminary data.</text>
</comment>
<gene>
    <name evidence="2" type="ORF">HID58_048719</name>
</gene>
<dbReference type="Gene3D" id="2.40.50.140">
    <property type="entry name" value="Nucleic acid-binding proteins"/>
    <property type="match status" value="1"/>
</dbReference>
<reference evidence="2 3" key="1">
    <citation type="submission" date="2021-05" db="EMBL/GenBank/DDBJ databases">
        <title>Genome Assembly of Synthetic Allotetraploid Brassica napus Reveals Homoeologous Exchanges between Subgenomes.</title>
        <authorList>
            <person name="Davis J.T."/>
        </authorList>
    </citation>
    <scope>NUCLEOTIDE SEQUENCE [LARGE SCALE GENOMIC DNA]</scope>
    <source>
        <strain evidence="3">cv. Da-Ae</strain>
        <tissue evidence="2">Seedling</tissue>
    </source>
</reference>
<evidence type="ECO:0000313" key="2">
    <source>
        <dbReference type="EMBL" id="KAH0899151.1"/>
    </source>
</evidence>
<name>A0ABQ8B4G3_BRANA</name>
<feature type="compositionally biased region" description="Basic and acidic residues" evidence="1">
    <location>
        <begin position="71"/>
        <end position="89"/>
    </location>
</feature>
<sequence>MFLYSLFVSDQTNDAVFVAFGIEMVKLTNIQASEADHILVSMLDNELPQFIADIVGRTFIFQLKLGESEQGGDHSADDVMHGENPENSERLPGGGRLASTKPVDGPNENGKKKPRLA</sequence>